<dbReference type="InterPro" id="IPR036411">
    <property type="entry name" value="TorD-like_sf"/>
</dbReference>
<dbReference type="Proteomes" id="UP001152658">
    <property type="component" value="Unassembled WGS sequence"/>
</dbReference>
<name>A0ABM9FQ57_9VIBR</name>
<proteinExistence type="predicted"/>
<dbReference type="InterPro" id="IPR020945">
    <property type="entry name" value="DMSO/NO3_reduct_chaperone"/>
</dbReference>
<sequence length="215" mass="24554">MEHKTDDLTHLGQSVRFEIYLLLAMLLRQKPSAELMDFLTQLDIENNDTDMAKAWLELKNSASHAVDTDDEFQNLFIGIGRGEVVPFASWHLTGSLMEKPLAQLRQTLLTLGFERAEGVKEPEDHISAICEVMSYLCEQPEEQQKMFFNQHIGPWFNKLVEQIRQASHAKFYLSVANLMDTFLTIEQVKFTQAPEGAKTAIKIDVKNLTDSLQSH</sequence>
<dbReference type="SUPFAM" id="SSF89155">
    <property type="entry name" value="TorD-like"/>
    <property type="match status" value="1"/>
</dbReference>
<dbReference type="PANTHER" id="PTHR34227">
    <property type="entry name" value="CHAPERONE PROTEIN YCDY"/>
    <property type="match status" value="1"/>
</dbReference>
<dbReference type="Gene3D" id="1.10.3480.10">
    <property type="entry name" value="TorD-like"/>
    <property type="match status" value="1"/>
</dbReference>
<evidence type="ECO:0000313" key="2">
    <source>
        <dbReference type="EMBL" id="CAH8228217.1"/>
    </source>
</evidence>
<dbReference type="PANTHER" id="PTHR34227:SF1">
    <property type="entry name" value="DIMETHYL SULFOXIDE REDUCTASE CHAPERONE-RELATED"/>
    <property type="match status" value="1"/>
</dbReference>
<reference evidence="2" key="1">
    <citation type="submission" date="2022-06" db="EMBL/GenBank/DDBJ databases">
        <authorList>
            <person name="Goudenege D."/>
            <person name="Le Roux F."/>
        </authorList>
    </citation>
    <scope>NUCLEOTIDE SEQUENCE</scope>
    <source>
        <strain evidence="2">12-063</strain>
    </source>
</reference>
<keyword evidence="3" id="KW-1185">Reference proteome</keyword>
<evidence type="ECO:0000256" key="1">
    <source>
        <dbReference type="ARBA" id="ARBA00023186"/>
    </source>
</evidence>
<protein>
    <submittedName>
        <fullName evidence="2">Formate dehydrogenase-specific chaperone</fullName>
    </submittedName>
</protein>
<accession>A0ABM9FQ57</accession>
<gene>
    <name evidence="2" type="ORF">VAE063_940441</name>
</gene>
<dbReference type="InterPro" id="IPR050289">
    <property type="entry name" value="TorD/DmsD_chaperones"/>
</dbReference>
<evidence type="ECO:0000313" key="3">
    <source>
        <dbReference type="Proteomes" id="UP001152658"/>
    </source>
</evidence>
<comment type="caution">
    <text evidence="2">The sequence shown here is derived from an EMBL/GenBank/DDBJ whole genome shotgun (WGS) entry which is preliminary data.</text>
</comment>
<organism evidence="2 3">
    <name type="scientific">Vibrio aestuarianus</name>
    <dbReference type="NCBI Taxonomy" id="28171"/>
    <lineage>
        <taxon>Bacteria</taxon>
        <taxon>Pseudomonadati</taxon>
        <taxon>Pseudomonadota</taxon>
        <taxon>Gammaproteobacteria</taxon>
        <taxon>Vibrionales</taxon>
        <taxon>Vibrionaceae</taxon>
        <taxon>Vibrio</taxon>
    </lineage>
</organism>
<dbReference type="EMBL" id="CALYLK010000135">
    <property type="protein sequence ID" value="CAH8228217.1"/>
    <property type="molecule type" value="Genomic_DNA"/>
</dbReference>
<dbReference type="Pfam" id="PF02613">
    <property type="entry name" value="Nitrate_red_del"/>
    <property type="match status" value="1"/>
</dbReference>
<keyword evidence="1" id="KW-0143">Chaperone</keyword>